<proteinExistence type="predicted"/>
<dbReference type="EMBL" id="CH991547">
    <property type="protein sequence ID" value="EDQ90660.1"/>
    <property type="molecule type" value="Genomic_DNA"/>
</dbReference>
<dbReference type="KEGG" id="mbr:MONBRDRAFT_7091"/>
<evidence type="ECO:0000313" key="2">
    <source>
        <dbReference type="EMBL" id="EDQ90660.1"/>
    </source>
</evidence>
<feature type="region of interest" description="Disordered" evidence="1">
    <location>
        <begin position="45"/>
        <end position="210"/>
    </location>
</feature>
<keyword evidence="3" id="KW-1185">Reference proteome</keyword>
<organism evidence="2 3">
    <name type="scientific">Monosiga brevicollis</name>
    <name type="common">Choanoflagellate</name>
    <dbReference type="NCBI Taxonomy" id="81824"/>
    <lineage>
        <taxon>Eukaryota</taxon>
        <taxon>Choanoflagellata</taxon>
        <taxon>Craspedida</taxon>
        <taxon>Salpingoecidae</taxon>
        <taxon>Monosiga</taxon>
    </lineage>
</organism>
<accession>A9UVW5</accession>
<dbReference type="AlphaFoldDB" id="A9UVW5"/>
<reference evidence="2 3" key="1">
    <citation type="journal article" date="2008" name="Nature">
        <title>The genome of the choanoflagellate Monosiga brevicollis and the origin of metazoans.</title>
        <authorList>
            <consortium name="JGI Sequencing"/>
            <person name="King N."/>
            <person name="Westbrook M.J."/>
            <person name="Young S.L."/>
            <person name="Kuo A."/>
            <person name="Abedin M."/>
            <person name="Chapman J."/>
            <person name="Fairclough S."/>
            <person name="Hellsten U."/>
            <person name="Isogai Y."/>
            <person name="Letunic I."/>
            <person name="Marr M."/>
            <person name="Pincus D."/>
            <person name="Putnam N."/>
            <person name="Rokas A."/>
            <person name="Wright K.J."/>
            <person name="Zuzow R."/>
            <person name="Dirks W."/>
            <person name="Good M."/>
            <person name="Goodstein D."/>
            <person name="Lemons D."/>
            <person name="Li W."/>
            <person name="Lyons J.B."/>
            <person name="Morris A."/>
            <person name="Nichols S."/>
            <person name="Richter D.J."/>
            <person name="Salamov A."/>
            <person name="Bork P."/>
            <person name="Lim W.A."/>
            <person name="Manning G."/>
            <person name="Miller W.T."/>
            <person name="McGinnis W."/>
            <person name="Shapiro H."/>
            <person name="Tjian R."/>
            <person name="Grigoriev I.V."/>
            <person name="Rokhsar D."/>
        </authorList>
    </citation>
    <scope>NUCLEOTIDE SEQUENCE [LARGE SCALE GENOMIC DNA]</scope>
    <source>
        <strain evidence="3">MX1 / ATCC 50154</strain>
    </source>
</reference>
<evidence type="ECO:0000313" key="3">
    <source>
        <dbReference type="Proteomes" id="UP000001357"/>
    </source>
</evidence>
<dbReference type="Proteomes" id="UP000001357">
    <property type="component" value="Unassembled WGS sequence"/>
</dbReference>
<gene>
    <name evidence="2" type="ORF">MONBRDRAFT_7091</name>
</gene>
<sequence length="222" mass="23700">METLVHRRLRQHILSWALAADLRHVFVAAAWLGLPPSAPVRVLRPPSNRANSATASLASSPTPPSSPEVVNPAKRSYRRAATAPVAVRSPDMFRSCPAQPMHSPPYIPNTNSGSTPSPRRPVLLPDSPPPSMSPHPKRPRLSPAASPPLMQAASLRPDSQPASPADAHPQTHGNLHQAHMGEALPEPVEPAGMQPGETLLDASNDSATDLEPQVEFYATQAM</sequence>
<protein>
    <submittedName>
        <fullName evidence="2">Uncharacterized protein</fullName>
    </submittedName>
</protein>
<evidence type="ECO:0000256" key="1">
    <source>
        <dbReference type="SAM" id="MobiDB-lite"/>
    </source>
</evidence>
<dbReference type="GeneID" id="5889781"/>
<feature type="compositionally biased region" description="Low complexity" evidence="1">
    <location>
        <begin position="116"/>
        <end position="125"/>
    </location>
</feature>
<name>A9UVW5_MONBE</name>
<feature type="compositionally biased region" description="Low complexity" evidence="1">
    <location>
        <begin position="47"/>
        <end position="60"/>
    </location>
</feature>
<dbReference type="InParanoid" id="A9UVW5"/>
<dbReference type="RefSeq" id="XP_001744711.1">
    <property type="nucleotide sequence ID" value="XM_001744659.1"/>
</dbReference>